<dbReference type="GO" id="GO:0003677">
    <property type="term" value="F:DNA binding"/>
    <property type="evidence" value="ECO:0007669"/>
    <property type="project" value="UniProtKB-UniRule"/>
</dbReference>
<evidence type="ECO:0000256" key="3">
    <source>
        <dbReference type="ARBA" id="ARBA00022833"/>
    </source>
</evidence>
<dbReference type="Pfam" id="PF05485">
    <property type="entry name" value="THAP"/>
    <property type="match status" value="1"/>
</dbReference>
<evidence type="ECO:0000259" key="6">
    <source>
        <dbReference type="PROSITE" id="PS50950"/>
    </source>
</evidence>
<dbReference type="EMBL" id="HBUF01596787">
    <property type="protein sequence ID" value="CAG6774979.1"/>
    <property type="molecule type" value="Transcribed_RNA"/>
</dbReference>
<dbReference type="PROSITE" id="PS50950">
    <property type="entry name" value="ZF_THAP"/>
    <property type="match status" value="1"/>
</dbReference>
<feature type="domain" description="THAP-type" evidence="6">
    <location>
        <begin position="30"/>
        <end position="119"/>
    </location>
</feature>
<evidence type="ECO:0000256" key="5">
    <source>
        <dbReference type="PROSITE-ProRule" id="PRU00309"/>
    </source>
</evidence>
<dbReference type="InterPro" id="IPR006612">
    <property type="entry name" value="THAP_Znf"/>
</dbReference>
<keyword evidence="4 5" id="KW-0238">DNA-binding</keyword>
<keyword evidence="2 5" id="KW-0863">Zinc-finger</keyword>
<dbReference type="GO" id="GO:0008270">
    <property type="term" value="F:zinc ion binding"/>
    <property type="evidence" value="ECO:0007669"/>
    <property type="project" value="UniProtKB-KW"/>
</dbReference>
<organism evidence="7">
    <name type="scientific">Cacopsylla melanoneura</name>
    <dbReference type="NCBI Taxonomy" id="428564"/>
    <lineage>
        <taxon>Eukaryota</taxon>
        <taxon>Metazoa</taxon>
        <taxon>Ecdysozoa</taxon>
        <taxon>Arthropoda</taxon>
        <taxon>Hexapoda</taxon>
        <taxon>Insecta</taxon>
        <taxon>Pterygota</taxon>
        <taxon>Neoptera</taxon>
        <taxon>Paraneoptera</taxon>
        <taxon>Hemiptera</taxon>
        <taxon>Sternorrhyncha</taxon>
        <taxon>Psylloidea</taxon>
        <taxon>Psyllidae</taxon>
        <taxon>Psyllinae</taxon>
        <taxon>Cacopsylla</taxon>
    </lineage>
</organism>
<accession>A0A8D9AY42</accession>
<keyword evidence="3" id="KW-0862">Zinc</keyword>
<dbReference type="SUPFAM" id="SSF57716">
    <property type="entry name" value="Glucocorticoid receptor-like (DNA-binding domain)"/>
    <property type="match status" value="1"/>
</dbReference>
<reference evidence="7" key="1">
    <citation type="submission" date="2021-05" db="EMBL/GenBank/DDBJ databases">
        <authorList>
            <person name="Alioto T."/>
            <person name="Alioto T."/>
            <person name="Gomez Garrido J."/>
        </authorList>
    </citation>
    <scope>NUCLEOTIDE SEQUENCE</scope>
</reference>
<evidence type="ECO:0000256" key="2">
    <source>
        <dbReference type="ARBA" id="ARBA00022771"/>
    </source>
</evidence>
<evidence type="ECO:0000313" key="7">
    <source>
        <dbReference type="EMBL" id="CAG6774979.1"/>
    </source>
</evidence>
<dbReference type="AlphaFoldDB" id="A0A8D9AY42"/>
<keyword evidence="1" id="KW-0479">Metal-binding</keyword>
<evidence type="ECO:0000256" key="1">
    <source>
        <dbReference type="ARBA" id="ARBA00022723"/>
    </source>
</evidence>
<sequence>MDDHTYSAPEFNEFTTDELSSYPEGSNEGNKRHWCFIPKCTNTGVNSPNKWFIPVPNDIKLKKLWFEKVRRPYNVSNTTKLYACEDHFDVENDIENFLAVKMGFTRKIKLKPDVLPKFFNCQTDRALTHTPKPRSLVEKKRKLELIQSSI</sequence>
<name>A0A8D9AY42_9HEMI</name>
<dbReference type="SMART" id="SM00980">
    <property type="entry name" value="THAP"/>
    <property type="match status" value="1"/>
</dbReference>
<proteinExistence type="predicted"/>
<evidence type="ECO:0000256" key="4">
    <source>
        <dbReference type="ARBA" id="ARBA00023125"/>
    </source>
</evidence>
<protein>
    <recommendedName>
        <fullName evidence="6">THAP-type domain-containing protein</fullName>
    </recommendedName>
</protein>